<evidence type="ECO:0000313" key="2">
    <source>
        <dbReference type="EnsemblMetazoa" id="CJA07210.1"/>
    </source>
</evidence>
<reference evidence="3" key="1">
    <citation type="submission" date="2010-08" db="EMBL/GenBank/DDBJ databases">
        <authorList>
            <consortium name="Caenorhabditis japonica Sequencing Consortium"/>
            <person name="Wilson R.K."/>
        </authorList>
    </citation>
    <scope>NUCLEOTIDE SEQUENCE [LARGE SCALE GENOMIC DNA]</scope>
    <source>
        <strain evidence="3">DF5081</strain>
    </source>
</reference>
<reference evidence="2" key="2">
    <citation type="submission" date="2022-06" db="UniProtKB">
        <authorList>
            <consortium name="EnsemblMetazoa"/>
        </authorList>
    </citation>
    <scope>IDENTIFICATION</scope>
    <source>
        <strain evidence="2">DF5081</strain>
    </source>
</reference>
<keyword evidence="3" id="KW-1185">Reference proteome</keyword>
<dbReference type="AlphaFoldDB" id="A0A8R1HPC3"/>
<evidence type="ECO:0000256" key="1">
    <source>
        <dbReference type="SAM" id="Phobius"/>
    </source>
</evidence>
<evidence type="ECO:0000313" key="3">
    <source>
        <dbReference type="Proteomes" id="UP000005237"/>
    </source>
</evidence>
<accession>A0A8R1HPC3</accession>
<feature type="transmembrane region" description="Helical" evidence="1">
    <location>
        <begin position="20"/>
        <end position="40"/>
    </location>
</feature>
<protein>
    <submittedName>
        <fullName evidence="2">Uncharacterized protein</fullName>
    </submittedName>
</protein>
<name>A0A8R1HPC3_CAEJA</name>
<keyword evidence="1" id="KW-1133">Transmembrane helix</keyword>
<organism evidence="2 3">
    <name type="scientific">Caenorhabditis japonica</name>
    <dbReference type="NCBI Taxonomy" id="281687"/>
    <lineage>
        <taxon>Eukaryota</taxon>
        <taxon>Metazoa</taxon>
        <taxon>Ecdysozoa</taxon>
        <taxon>Nematoda</taxon>
        <taxon>Chromadorea</taxon>
        <taxon>Rhabditida</taxon>
        <taxon>Rhabditina</taxon>
        <taxon>Rhabditomorpha</taxon>
        <taxon>Rhabditoidea</taxon>
        <taxon>Rhabditidae</taxon>
        <taxon>Peloderinae</taxon>
        <taxon>Caenorhabditis</taxon>
    </lineage>
</organism>
<keyword evidence="1" id="KW-0472">Membrane</keyword>
<keyword evidence="1" id="KW-0812">Transmembrane</keyword>
<sequence length="157" mass="17651">MFTIAEKREDERKVLERKMAVGATKIGFFLAFFVVGATLFTSGAEALAGNQLNSDRDEYEDVPDTPFSGKVQIMPIVQRDTKHKDVSVTVEEIIRELPNDEQYERIGKMLNNSYDAITREVAEGKNAYQQKKAIVAEKTNSAERMMIGVVFSVILLV</sequence>
<dbReference type="EnsemblMetazoa" id="CJA07210.1">
    <property type="protein sequence ID" value="CJA07210.1"/>
    <property type="gene ID" value="WBGene00126414"/>
</dbReference>
<dbReference type="Proteomes" id="UP000005237">
    <property type="component" value="Unassembled WGS sequence"/>
</dbReference>
<proteinExistence type="predicted"/>